<evidence type="ECO:0000259" key="4">
    <source>
        <dbReference type="Pfam" id="PF00294"/>
    </source>
</evidence>
<dbReference type="RefSeq" id="WP_207448055.1">
    <property type="nucleotide sequence ID" value="NZ_JACTNF010000013.1"/>
</dbReference>
<dbReference type="GO" id="GO:0016301">
    <property type="term" value="F:kinase activity"/>
    <property type="evidence" value="ECO:0007669"/>
    <property type="project" value="UniProtKB-KW"/>
</dbReference>
<dbReference type="SUPFAM" id="SSF53613">
    <property type="entry name" value="Ribokinase-like"/>
    <property type="match status" value="1"/>
</dbReference>
<dbReference type="InterPro" id="IPR052700">
    <property type="entry name" value="Carb_kinase_PfkB-like"/>
</dbReference>
<comment type="caution">
    <text evidence="5">The sequence shown here is derived from an EMBL/GenBank/DDBJ whole genome shotgun (WGS) entry which is preliminary data.</text>
</comment>
<dbReference type="InterPro" id="IPR029056">
    <property type="entry name" value="Ribokinase-like"/>
</dbReference>
<comment type="similarity">
    <text evidence="1">Belongs to the carbohydrate kinase PfkB family.</text>
</comment>
<keyword evidence="3 5" id="KW-0418">Kinase</keyword>
<dbReference type="InterPro" id="IPR002173">
    <property type="entry name" value="Carboh/pur_kinase_PfkB_CS"/>
</dbReference>
<dbReference type="Pfam" id="PF00294">
    <property type="entry name" value="PfkB"/>
    <property type="match status" value="1"/>
</dbReference>
<evidence type="ECO:0000256" key="1">
    <source>
        <dbReference type="ARBA" id="ARBA00010688"/>
    </source>
</evidence>
<dbReference type="PANTHER" id="PTHR43320">
    <property type="entry name" value="SUGAR KINASE"/>
    <property type="match status" value="1"/>
</dbReference>
<dbReference type="InterPro" id="IPR011611">
    <property type="entry name" value="PfkB_dom"/>
</dbReference>
<evidence type="ECO:0000256" key="2">
    <source>
        <dbReference type="ARBA" id="ARBA00022679"/>
    </source>
</evidence>
<dbReference type="PROSITE" id="PS00584">
    <property type="entry name" value="PFKB_KINASES_2"/>
    <property type="match status" value="1"/>
</dbReference>
<proteinExistence type="inferred from homology"/>
<evidence type="ECO:0000313" key="5">
    <source>
        <dbReference type="EMBL" id="MBO1075678.1"/>
    </source>
</evidence>
<dbReference type="Gene3D" id="3.40.1190.20">
    <property type="match status" value="1"/>
</dbReference>
<keyword evidence="6" id="KW-1185">Reference proteome</keyword>
<protein>
    <submittedName>
        <fullName evidence="5">Adenosine kinase</fullName>
    </submittedName>
</protein>
<evidence type="ECO:0000256" key="3">
    <source>
        <dbReference type="ARBA" id="ARBA00022777"/>
    </source>
</evidence>
<sequence length="326" mass="33374">MAAPTLDILGIGNAIVDVLARADDGFLARHGMTRGAMALIDAAQAGAIYDAMGPGIESSGGSAGNTCAVAAGLGARVGFLGKVADDLLGQAFAHDIRAAGVEFPSAPLSGGAPTARCLILVSPDGQRTMNTYLGACVTFGEADVEETMVARAAVTYLEGYLFDPPAAQAAFRRAARLAHAAGRQVALSLSDAFCVGRHREAFRAFVAEETDILFANETEILSLYETDSFEQAMERARADVGIAALTRSERGSVILAGGETVTVKAEPAKVVDTTGAGDAYAAGFLAALTRGLPLAECGRWGSVAAAEVIGHFGARPQADLKALIGA</sequence>
<dbReference type="Proteomes" id="UP001518990">
    <property type="component" value="Unassembled WGS sequence"/>
</dbReference>
<feature type="domain" description="Carbohydrate kinase PfkB" evidence="4">
    <location>
        <begin position="58"/>
        <end position="316"/>
    </location>
</feature>
<evidence type="ECO:0000313" key="6">
    <source>
        <dbReference type="Proteomes" id="UP001518990"/>
    </source>
</evidence>
<dbReference type="EMBL" id="JACTNF010000013">
    <property type="protein sequence ID" value="MBO1075678.1"/>
    <property type="molecule type" value="Genomic_DNA"/>
</dbReference>
<keyword evidence="2" id="KW-0808">Transferase</keyword>
<name>A0ABS3KGB3_9PROT</name>
<accession>A0ABS3KGB3</accession>
<dbReference type="CDD" id="cd01168">
    <property type="entry name" value="adenosine_kinase"/>
    <property type="match status" value="1"/>
</dbReference>
<organism evidence="5 6">
    <name type="scientific">Roseomonas marmotae</name>
    <dbReference type="NCBI Taxonomy" id="2768161"/>
    <lineage>
        <taxon>Bacteria</taxon>
        <taxon>Pseudomonadati</taxon>
        <taxon>Pseudomonadota</taxon>
        <taxon>Alphaproteobacteria</taxon>
        <taxon>Acetobacterales</taxon>
        <taxon>Roseomonadaceae</taxon>
        <taxon>Roseomonas</taxon>
    </lineage>
</organism>
<gene>
    <name evidence="5" type="ORF">IAI60_13765</name>
</gene>
<reference evidence="5 6" key="1">
    <citation type="submission" date="2020-09" db="EMBL/GenBank/DDBJ databases">
        <title>Roseomonas.</title>
        <authorList>
            <person name="Zhu W."/>
        </authorList>
    </citation>
    <scope>NUCLEOTIDE SEQUENCE [LARGE SCALE GENOMIC DNA]</scope>
    <source>
        <strain evidence="5 6">1311</strain>
    </source>
</reference>
<dbReference type="PANTHER" id="PTHR43320:SF3">
    <property type="entry name" value="CARBOHYDRATE KINASE PFKB DOMAIN-CONTAINING PROTEIN"/>
    <property type="match status" value="1"/>
</dbReference>